<evidence type="ECO:0000256" key="1">
    <source>
        <dbReference type="SAM" id="SignalP"/>
    </source>
</evidence>
<dbReference type="Proteomes" id="UP000675047">
    <property type="component" value="Unassembled WGS sequence"/>
</dbReference>
<protein>
    <submittedName>
        <fullName evidence="2">Uncharacterized protein</fullName>
    </submittedName>
</protein>
<dbReference type="EMBL" id="JAGFBV010000021">
    <property type="protein sequence ID" value="MBP4139034.1"/>
    <property type="molecule type" value="Genomic_DNA"/>
</dbReference>
<gene>
    <name evidence="2" type="ORF">J3495_13195</name>
</gene>
<sequence>MKRFKKMTIAVLILTSLFSFRFANEKVVEFSFPKRNNTTITLNATNFEGFTEEWRGTDYYYLGTSKDSIICSVYYFKLNKEEQKYMVEPFGGVAMAGIPMIYFSDNSPLKKYEVNKSGWGNITDDFMFRQCDILEYEGIKMRQKNMYAYGMFDNDLFVSVHLSKENYTLRDSTAMRQLLHSIKKKK</sequence>
<dbReference type="AlphaFoldDB" id="A0A940XG02"/>
<proteinExistence type="predicted"/>
<keyword evidence="1" id="KW-0732">Signal</keyword>
<organism evidence="2 3">
    <name type="scientific">Flavobacterium geliluteum</name>
    <dbReference type="NCBI Taxonomy" id="2816120"/>
    <lineage>
        <taxon>Bacteria</taxon>
        <taxon>Pseudomonadati</taxon>
        <taxon>Bacteroidota</taxon>
        <taxon>Flavobacteriia</taxon>
        <taxon>Flavobacteriales</taxon>
        <taxon>Flavobacteriaceae</taxon>
        <taxon>Flavobacterium</taxon>
    </lineage>
</organism>
<reference evidence="2 3" key="1">
    <citation type="submission" date="2021-03" db="EMBL/GenBank/DDBJ databases">
        <title>Flavobacterium Flabelliformis Sp. Nov. And Flavobacterium Geliluteum Sp. Nov., Two Novel Multidrug Resistant Psychrophilic Species Isolated From Antarctica.</title>
        <authorList>
            <person name="Kralova S."/>
            <person name="Busse H.J."/>
            <person name="Bezdicek M."/>
            <person name="Nykrynova M."/>
            <person name="Kroupova E."/>
            <person name="Krsek D."/>
            <person name="Sedlacek I."/>
        </authorList>
    </citation>
    <scope>NUCLEOTIDE SEQUENCE [LARGE SCALE GENOMIC DNA]</scope>
    <source>
        <strain evidence="2 3">P7388</strain>
    </source>
</reference>
<dbReference type="RefSeq" id="WP_210667015.1">
    <property type="nucleotide sequence ID" value="NZ_JAGFBV010000021.1"/>
</dbReference>
<name>A0A940XG02_9FLAO</name>
<evidence type="ECO:0000313" key="2">
    <source>
        <dbReference type="EMBL" id="MBP4139034.1"/>
    </source>
</evidence>
<feature type="chain" id="PRO_5037670885" evidence="1">
    <location>
        <begin position="24"/>
        <end position="186"/>
    </location>
</feature>
<keyword evidence="3" id="KW-1185">Reference proteome</keyword>
<feature type="signal peptide" evidence="1">
    <location>
        <begin position="1"/>
        <end position="23"/>
    </location>
</feature>
<comment type="caution">
    <text evidence="2">The sequence shown here is derived from an EMBL/GenBank/DDBJ whole genome shotgun (WGS) entry which is preliminary data.</text>
</comment>
<evidence type="ECO:0000313" key="3">
    <source>
        <dbReference type="Proteomes" id="UP000675047"/>
    </source>
</evidence>
<accession>A0A940XG02</accession>